<gene>
    <name evidence="1" type="ORF">GCM10007140_06060</name>
</gene>
<sequence length="54" mass="6399">MKKYNNTNIKDYSTESLIQELEKKGEVSVLYVNKAYKRVELPCDFKNLVILKRC</sequence>
<name>A0A917AKL1_9BACI</name>
<evidence type="ECO:0000313" key="1">
    <source>
        <dbReference type="EMBL" id="GGE58502.1"/>
    </source>
</evidence>
<keyword evidence="2" id="KW-1185">Reference proteome</keyword>
<reference evidence="1" key="1">
    <citation type="journal article" date="2014" name="Int. J. Syst. Evol. Microbiol.">
        <title>Complete genome sequence of Corynebacterium casei LMG S-19264T (=DSM 44701T), isolated from a smear-ripened cheese.</title>
        <authorList>
            <consortium name="US DOE Joint Genome Institute (JGI-PGF)"/>
            <person name="Walter F."/>
            <person name="Albersmeier A."/>
            <person name="Kalinowski J."/>
            <person name="Ruckert C."/>
        </authorList>
    </citation>
    <scope>NUCLEOTIDE SEQUENCE</scope>
    <source>
        <strain evidence="1">CGMCC 1.12698</strain>
    </source>
</reference>
<reference evidence="1" key="2">
    <citation type="submission" date="2020-09" db="EMBL/GenBank/DDBJ databases">
        <authorList>
            <person name="Sun Q."/>
            <person name="Zhou Y."/>
        </authorList>
    </citation>
    <scope>NUCLEOTIDE SEQUENCE</scope>
    <source>
        <strain evidence="1">CGMCC 1.12698</strain>
    </source>
</reference>
<evidence type="ECO:0000313" key="2">
    <source>
        <dbReference type="Proteomes" id="UP000605259"/>
    </source>
</evidence>
<proteinExistence type="predicted"/>
<dbReference type="EMBL" id="BMFK01000001">
    <property type="protein sequence ID" value="GGE58502.1"/>
    <property type="molecule type" value="Genomic_DNA"/>
</dbReference>
<organism evidence="1 2">
    <name type="scientific">Priestia taiwanensis</name>
    <dbReference type="NCBI Taxonomy" id="1347902"/>
    <lineage>
        <taxon>Bacteria</taxon>
        <taxon>Bacillati</taxon>
        <taxon>Bacillota</taxon>
        <taxon>Bacilli</taxon>
        <taxon>Bacillales</taxon>
        <taxon>Bacillaceae</taxon>
        <taxon>Priestia</taxon>
    </lineage>
</organism>
<dbReference type="RefSeq" id="WP_188386959.1">
    <property type="nucleotide sequence ID" value="NZ_BMFK01000001.1"/>
</dbReference>
<comment type="caution">
    <text evidence="1">The sequence shown here is derived from an EMBL/GenBank/DDBJ whole genome shotgun (WGS) entry which is preliminary data.</text>
</comment>
<dbReference type="AlphaFoldDB" id="A0A917AKL1"/>
<protein>
    <submittedName>
        <fullName evidence="1">Uncharacterized protein</fullName>
    </submittedName>
</protein>
<accession>A0A917AKL1</accession>
<dbReference type="Proteomes" id="UP000605259">
    <property type="component" value="Unassembled WGS sequence"/>
</dbReference>